<organism evidence="3 4">
    <name type="scientific">Yokenella regensburgei</name>
    <dbReference type="NCBI Taxonomy" id="158877"/>
    <lineage>
        <taxon>Bacteria</taxon>
        <taxon>Pseudomonadati</taxon>
        <taxon>Pseudomonadota</taxon>
        <taxon>Gammaproteobacteria</taxon>
        <taxon>Enterobacterales</taxon>
        <taxon>Enterobacteriaceae</taxon>
        <taxon>Yokenella</taxon>
    </lineage>
</organism>
<dbReference type="GO" id="GO:0030234">
    <property type="term" value="F:enzyme regulator activity"/>
    <property type="evidence" value="ECO:0007669"/>
    <property type="project" value="TreeGrafter"/>
</dbReference>
<protein>
    <submittedName>
        <fullName evidence="3">Lipoprotein activator of PBP from the outer membrane A</fullName>
    </submittedName>
</protein>
<keyword evidence="3" id="KW-0449">Lipoprotein</keyword>
<evidence type="ECO:0000256" key="1">
    <source>
        <dbReference type="ARBA" id="ARBA00022729"/>
    </source>
</evidence>
<evidence type="ECO:0000256" key="2">
    <source>
        <dbReference type="ARBA" id="ARBA00023136"/>
    </source>
</evidence>
<dbReference type="Gene3D" id="1.25.40.10">
    <property type="entry name" value="Tetratricopeptide repeat domain"/>
    <property type="match status" value="1"/>
</dbReference>
<reference evidence="3 4" key="1">
    <citation type="submission" date="2018-06" db="EMBL/GenBank/DDBJ databases">
        <authorList>
            <consortium name="Pathogen Informatics"/>
            <person name="Doyle S."/>
        </authorList>
    </citation>
    <scope>NUCLEOTIDE SEQUENCE [LARGE SCALE GENOMIC DNA]</scope>
    <source>
        <strain evidence="3 4">NCTC11967</strain>
    </source>
</reference>
<sequence>MQLSGCFCKNVTHGFLLISAALFFTGCAVRPVDRGTDLLESPVQNDSAQALRRMQQSTGSSKTSRQLLAIRALLREGKNQQAADLFSQLLPKMDDAQKQEQSLLAVELKLAQGDFTGAQRLLTKISPDGLKGALLVRYRQSMVTALQGNPFQALLRALNAQAPLLITTREKHLSGIRRTTGQGYKTSSKSGAIAAMSNSRVNTFPLPGVLPAGCIAQSAVDNRCPGIQSMYFSVRGWRRKLSTARVTSPLSCMPPFTLYSACGVKPAQLRPQRRAIQGMVYAPVDDTGTISRRVMLTSYPSSHSVRLSASRCIRSRNVAIS</sequence>
<dbReference type="AlphaFoldDB" id="A0AB38FVN4"/>
<dbReference type="EMBL" id="UAVL01000009">
    <property type="protein sequence ID" value="SQA63014.1"/>
    <property type="molecule type" value="Genomic_DNA"/>
</dbReference>
<name>A0AB38FVN4_9ENTR</name>
<dbReference type="PANTHER" id="PTHR38038">
    <property type="entry name" value="PENICILLIN-BINDING PROTEIN ACTIVATOR LPOA"/>
    <property type="match status" value="1"/>
</dbReference>
<comment type="caution">
    <text evidence="3">The sequence shown here is derived from an EMBL/GenBank/DDBJ whole genome shotgun (WGS) entry which is preliminary data.</text>
</comment>
<accession>A0AB38FVN4</accession>
<gene>
    <name evidence="3" type="primary">lpoA_2</name>
    <name evidence="3" type="ORF">NCTC11967_02037</name>
</gene>
<evidence type="ECO:0000313" key="3">
    <source>
        <dbReference type="EMBL" id="SQA63014.1"/>
    </source>
</evidence>
<dbReference type="InterPro" id="IPR007443">
    <property type="entry name" value="LpoA"/>
</dbReference>
<dbReference type="PANTHER" id="PTHR38038:SF1">
    <property type="entry name" value="PENICILLIN-BINDING PROTEIN ACTIVATOR LPOA"/>
    <property type="match status" value="1"/>
</dbReference>
<keyword evidence="1" id="KW-0732">Signal</keyword>
<dbReference type="InterPro" id="IPR011990">
    <property type="entry name" value="TPR-like_helical_dom_sf"/>
</dbReference>
<keyword evidence="2" id="KW-0472">Membrane</keyword>
<dbReference type="Proteomes" id="UP000251313">
    <property type="component" value="Unassembled WGS sequence"/>
</dbReference>
<dbReference type="GO" id="GO:0009252">
    <property type="term" value="P:peptidoglycan biosynthetic process"/>
    <property type="evidence" value="ECO:0007669"/>
    <property type="project" value="TreeGrafter"/>
</dbReference>
<dbReference type="GO" id="GO:0031241">
    <property type="term" value="C:periplasmic side of cell outer membrane"/>
    <property type="evidence" value="ECO:0007669"/>
    <property type="project" value="TreeGrafter"/>
</dbReference>
<evidence type="ECO:0000313" key="4">
    <source>
        <dbReference type="Proteomes" id="UP000251313"/>
    </source>
</evidence>
<proteinExistence type="predicted"/>